<dbReference type="InterPro" id="IPR036864">
    <property type="entry name" value="Zn2-C6_fun-type_DNA-bd_sf"/>
</dbReference>
<dbReference type="OrthoDB" id="3525185at2759"/>
<protein>
    <recommendedName>
        <fullName evidence="2">Zn(2)-C6 fungal-type domain-containing protein</fullName>
    </recommendedName>
</protein>
<dbReference type="InterPro" id="IPR001138">
    <property type="entry name" value="Zn2Cys6_DnaBD"/>
</dbReference>
<dbReference type="SUPFAM" id="SSF57701">
    <property type="entry name" value="Zn2/Cys6 DNA-binding domain"/>
    <property type="match status" value="1"/>
</dbReference>
<dbReference type="PANTHER" id="PTHR38111:SF11">
    <property type="entry name" value="TRANSCRIPTION FACTOR DOMAIN-CONTAINING PROTEIN-RELATED"/>
    <property type="match status" value="1"/>
</dbReference>
<feature type="domain" description="Zn(2)-C6 fungal-type" evidence="2">
    <location>
        <begin position="7"/>
        <end position="35"/>
    </location>
</feature>
<dbReference type="EMBL" id="ML976615">
    <property type="protein sequence ID" value="KAF1849105.1"/>
    <property type="molecule type" value="Genomic_DNA"/>
</dbReference>
<dbReference type="InterPro" id="IPR053178">
    <property type="entry name" value="Osmoadaptation_assoc"/>
</dbReference>
<accession>A0A9P4GP15</accession>
<evidence type="ECO:0000313" key="4">
    <source>
        <dbReference type="Proteomes" id="UP000800039"/>
    </source>
</evidence>
<reference evidence="3" key="1">
    <citation type="submission" date="2020-01" db="EMBL/GenBank/DDBJ databases">
        <authorList>
            <consortium name="DOE Joint Genome Institute"/>
            <person name="Haridas S."/>
            <person name="Albert R."/>
            <person name="Binder M."/>
            <person name="Bloem J."/>
            <person name="Labutti K."/>
            <person name="Salamov A."/>
            <person name="Andreopoulos B."/>
            <person name="Baker S.E."/>
            <person name="Barry K."/>
            <person name="Bills G."/>
            <person name="Bluhm B.H."/>
            <person name="Cannon C."/>
            <person name="Castanera R."/>
            <person name="Culley D.E."/>
            <person name="Daum C."/>
            <person name="Ezra D."/>
            <person name="Gonzalez J.B."/>
            <person name="Henrissat B."/>
            <person name="Kuo A."/>
            <person name="Liang C."/>
            <person name="Lipzen A."/>
            <person name="Lutzoni F."/>
            <person name="Magnuson J."/>
            <person name="Mondo S."/>
            <person name="Nolan M."/>
            <person name="Ohm R."/>
            <person name="Pangilinan J."/>
            <person name="Park H.-J."/>
            <person name="Ramirez L."/>
            <person name="Alfaro M."/>
            <person name="Sun H."/>
            <person name="Tritt A."/>
            <person name="Yoshinaga Y."/>
            <person name="Zwiers L.-H."/>
            <person name="Turgeon B.G."/>
            <person name="Goodwin S.B."/>
            <person name="Spatafora J.W."/>
            <person name="Crous P.W."/>
            <person name="Grigoriev I.V."/>
        </authorList>
    </citation>
    <scope>NUCLEOTIDE SEQUENCE</scope>
    <source>
        <strain evidence="3">CBS 394.84</strain>
    </source>
</reference>
<gene>
    <name evidence="3" type="ORF">K460DRAFT_365010</name>
</gene>
<dbReference type="PANTHER" id="PTHR38111">
    <property type="entry name" value="ZN(2)-C6 FUNGAL-TYPE DOMAIN-CONTAINING PROTEIN-RELATED"/>
    <property type="match status" value="1"/>
</dbReference>
<dbReference type="PROSITE" id="PS00463">
    <property type="entry name" value="ZN2_CY6_FUNGAL_1"/>
    <property type="match status" value="1"/>
</dbReference>
<comment type="caution">
    <text evidence="3">The sequence shown here is derived from an EMBL/GenBank/DDBJ whole genome shotgun (WGS) entry which is preliminary data.</text>
</comment>
<evidence type="ECO:0000259" key="2">
    <source>
        <dbReference type="PROSITE" id="PS50048"/>
    </source>
</evidence>
<name>A0A9P4GP15_9PLEO</name>
<keyword evidence="1" id="KW-0539">Nucleus</keyword>
<sequence length="457" mass="52008">MPPRTKACATCRKKRIRCDATLPYCLMCSRFGRQCPGVADGPLIVDMTKTAKHGMQKRATKSSSKSLDLVPLVWTNPNNVVVHRMSQRAMVTEAFYERFLTHFTFEGEGTDIRNRLSWLHRLPLLSTDGTNDALVLALQATASAYCAVDNSNVALTRHAWNLYGDALRAHGRALLPSRSKPHVTLHMVSTSVLFSLFEAMQATNANAYRSHIYGAAKMFEVTGPEQCTEGILCQIFYHLRTQMTFLDLTGRANDTPVEVRKILYRTLEYTRLPMFQTLMNHVAKLADLYTAMRDGVDEGQTYQSLDLTTYMVARSEVEVLWDEYTETAEEWNEQLTWEDPWTRATMYRDAFTALTIAYFETARILLAIVAPQLATSHVDLSDHYAAIVDISQYLRINDVGFAYMRMATPLLLVALHSPKREQRKAATRYFENWVDGSMRGISLLALESIYRHRVLKT</sequence>
<dbReference type="Proteomes" id="UP000800039">
    <property type="component" value="Unassembled WGS sequence"/>
</dbReference>
<dbReference type="Pfam" id="PF11951">
    <property type="entry name" value="Fungal_trans_2"/>
    <property type="match status" value="1"/>
</dbReference>
<dbReference type="GO" id="GO:0000981">
    <property type="term" value="F:DNA-binding transcription factor activity, RNA polymerase II-specific"/>
    <property type="evidence" value="ECO:0007669"/>
    <property type="project" value="InterPro"/>
</dbReference>
<proteinExistence type="predicted"/>
<evidence type="ECO:0000313" key="3">
    <source>
        <dbReference type="EMBL" id="KAF1849105.1"/>
    </source>
</evidence>
<organism evidence="3 4">
    <name type="scientific">Cucurbitaria berberidis CBS 394.84</name>
    <dbReference type="NCBI Taxonomy" id="1168544"/>
    <lineage>
        <taxon>Eukaryota</taxon>
        <taxon>Fungi</taxon>
        <taxon>Dikarya</taxon>
        <taxon>Ascomycota</taxon>
        <taxon>Pezizomycotina</taxon>
        <taxon>Dothideomycetes</taxon>
        <taxon>Pleosporomycetidae</taxon>
        <taxon>Pleosporales</taxon>
        <taxon>Pleosporineae</taxon>
        <taxon>Cucurbitariaceae</taxon>
        <taxon>Cucurbitaria</taxon>
    </lineage>
</organism>
<dbReference type="GO" id="GO:0008270">
    <property type="term" value="F:zinc ion binding"/>
    <property type="evidence" value="ECO:0007669"/>
    <property type="project" value="InterPro"/>
</dbReference>
<dbReference type="RefSeq" id="XP_040791668.1">
    <property type="nucleotide sequence ID" value="XM_040933103.1"/>
</dbReference>
<dbReference type="SMART" id="SM00066">
    <property type="entry name" value="GAL4"/>
    <property type="match status" value="1"/>
</dbReference>
<dbReference type="PROSITE" id="PS50048">
    <property type="entry name" value="ZN2_CY6_FUNGAL_2"/>
    <property type="match status" value="1"/>
</dbReference>
<dbReference type="GeneID" id="63850354"/>
<keyword evidence="4" id="KW-1185">Reference proteome</keyword>
<evidence type="ECO:0000256" key="1">
    <source>
        <dbReference type="ARBA" id="ARBA00023242"/>
    </source>
</evidence>
<dbReference type="AlphaFoldDB" id="A0A9P4GP15"/>
<dbReference type="CDD" id="cd00067">
    <property type="entry name" value="GAL4"/>
    <property type="match status" value="1"/>
</dbReference>
<dbReference type="Pfam" id="PF00172">
    <property type="entry name" value="Zn_clus"/>
    <property type="match status" value="1"/>
</dbReference>
<dbReference type="InterPro" id="IPR021858">
    <property type="entry name" value="Fun_TF"/>
</dbReference>
<dbReference type="Gene3D" id="4.10.240.10">
    <property type="entry name" value="Zn(2)-C6 fungal-type DNA-binding domain"/>
    <property type="match status" value="1"/>
</dbReference>